<evidence type="ECO:0000256" key="4">
    <source>
        <dbReference type="ARBA" id="ARBA00022568"/>
    </source>
</evidence>
<dbReference type="GO" id="GO:0051560">
    <property type="term" value="P:mitochondrial calcium ion homeostasis"/>
    <property type="evidence" value="ECO:0007669"/>
    <property type="project" value="InterPro"/>
</dbReference>
<evidence type="ECO:0000256" key="17">
    <source>
        <dbReference type="ARBA" id="ARBA00045938"/>
    </source>
</evidence>
<dbReference type="PANTHER" id="PTHR13462:SF10">
    <property type="entry name" value="CALCIUM UNIPORTER PROTEIN, MITOCHONDRIAL"/>
    <property type="match status" value="1"/>
</dbReference>
<gene>
    <name evidence="21" type="ORF">L228DRAFT_224929</name>
</gene>
<evidence type="ECO:0000313" key="21">
    <source>
        <dbReference type="EMBL" id="KZF19205.1"/>
    </source>
</evidence>
<organism evidence="21 22">
    <name type="scientific">Xylona heveae (strain CBS 132557 / TC161)</name>
    <dbReference type="NCBI Taxonomy" id="1328760"/>
    <lineage>
        <taxon>Eukaryota</taxon>
        <taxon>Fungi</taxon>
        <taxon>Dikarya</taxon>
        <taxon>Ascomycota</taxon>
        <taxon>Pezizomycotina</taxon>
        <taxon>Xylonomycetes</taxon>
        <taxon>Xylonales</taxon>
        <taxon>Xylonaceae</taxon>
        <taxon>Xylona</taxon>
    </lineage>
</organism>
<keyword evidence="10" id="KW-0406">Ion transport</keyword>
<dbReference type="OrthoDB" id="278338at2759"/>
<comment type="subunit">
    <text evidence="15">Homotetramer, assembles in a dimer or dimers configuration with two interfaces.</text>
</comment>
<evidence type="ECO:0000313" key="22">
    <source>
        <dbReference type="Proteomes" id="UP000076632"/>
    </source>
</evidence>
<keyword evidence="7" id="KW-0999">Mitochondrion inner membrane</keyword>
<dbReference type="GO" id="GO:0015292">
    <property type="term" value="F:uniporter activity"/>
    <property type="evidence" value="ECO:0007669"/>
    <property type="project" value="TreeGrafter"/>
</dbReference>
<sequence length="533" mass="60631">MQPYFRESSRRAAATLERINAIRVPLSPHCSANDRYTASSKSASRLVLSNRISPLRHYADSNYGSCLLARPFSTKKGLYQPVDRYSQQAKDLNQQGLDAQESDFENAIAEEKEKQIRTPWHRQGSQLPPVKRQRQASAMTKGKLLTTPARLLKLILPLTTQDKNSDRKDVEPLALLVHPQQPLSYLERLIQSELPSIKTEEGRDKVPRVWFRAEESQGDEMGPDKREPEDEGKQAVKQDESKKSSDGKDLDETNIDGEVHRTGILKHSSNKAKEMRGGPGEGGVEAYSGLGREAQSPQGDEKKFVRWSSSTEIGDFIRDAARGQEFAVEIEGLPKEIRVGVPSFSDRTYYLRMRLRKTSKKLASMADIKRECDIAAHRGGQRMAVAGFGVMATWWYIVYRLTFETDLGWDTMEPVTYLVGLSTLMGGYLWFLYHNREISYQSALNLTISRRQNKLYQSKGFDLPKWEGLVEEANALRKEIKAVASEYDVDWDETVDEHDAIVTEELKKEREAKESKGDRKKGKRKAEKDDHDD</sequence>
<feature type="transmembrane region" description="Helical" evidence="19">
    <location>
        <begin position="415"/>
        <end position="433"/>
    </location>
</feature>
<keyword evidence="4" id="KW-0109">Calcium transport</keyword>
<dbReference type="GeneID" id="28895498"/>
<keyword evidence="8" id="KW-0106">Calcium</keyword>
<keyword evidence="9 19" id="KW-1133">Transmembrane helix</keyword>
<keyword evidence="3" id="KW-0813">Transport</keyword>
<evidence type="ECO:0000256" key="6">
    <source>
        <dbReference type="ARBA" id="ARBA00022692"/>
    </source>
</evidence>
<name>A0A164ZKI2_XYLHT</name>
<dbReference type="AlphaFoldDB" id="A0A164ZKI2"/>
<evidence type="ECO:0000256" key="13">
    <source>
        <dbReference type="ARBA" id="ARBA00023303"/>
    </source>
</evidence>
<evidence type="ECO:0000256" key="11">
    <source>
        <dbReference type="ARBA" id="ARBA00023128"/>
    </source>
</evidence>
<evidence type="ECO:0000256" key="16">
    <source>
        <dbReference type="ARBA" id="ARBA00044981"/>
    </source>
</evidence>
<evidence type="ECO:0000256" key="19">
    <source>
        <dbReference type="SAM" id="Phobius"/>
    </source>
</evidence>
<comment type="function">
    <text evidence="17">Highly selective calcium channel localized to the inner mitochondrial membrane, which mediates calcium uptake into the mitochondrial matrix. Mitochondrial calcium homeostasis plays key roles in cellular physiology and regulates ATP production, cytoplasmic calcium signals and activation of cell death pathways. Sufficient to operate as a pore-forming channel without the need of calcium-sensor or auxiliary subunit.</text>
</comment>
<feature type="region of interest" description="Disordered" evidence="18">
    <location>
        <begin position="213"/>
        <end position="285"/>
    </location>
</feature>
<dbReference type="Proteomes" id="UP000076632">
    <property type="component" value="Unassembled WGS sequence"/>
</dbReference>
<comment type="similarity">
    <text evidence="2">Belongs to the MCU (TC 1.A.77) family.</text>
</comment>
<dbReference type="STRING" id="1328760.A0A164ZKI2"/>
<dbReference type="InterPro" id="IPR039055">
    <property type="entry name" value="MCU_fam"/>
</dbReference>
<dbReference type="OMA" id="IKHECDA"/>
<dbReference type="RefSeq" id="XP_018184760.1">
    <property type="nucleotide sequence ID" value="XM_018330361.1"/>
</dbReference>
<evidence type="ECO:0000256" key="15">
    <source>
        <dbReference type="ARBA" id="ARBA00044966"/>
    </source>
</evidence>
<dbReference type="PANTHER" id="PTHR13462">
    <property type="entry name" value="CALCIUM UNIPORTER PROTEIN, MITOCHONDRIAL"/>
    <property type="match status" value="1"/>
</dbReference>
<dbReference type="GO" id="GO:0036444">
    <property type="term" value="P:calcium import into the mitochondrion"/>
    <property type="evidence" value="ECO:0007669"/>
    <property type="project" value="TreeGrafter"/>
</dbReference>
<evidence type="ECO:0000256" key="7">
    <source>
        <dbReference type="ARBA" id="ARBA00022792"/>
    </source>
</evidence>
<feature type="compositionally biased region" description="Basic and acidic residues" evidence="18">
    <location>
        <begin position="503"/>
        <end position="517"/>
    </location>
</feature>
<evidence type="ECO:0000256" key="3">
    <source>
        <dbReference type="ARBA" id="ARBA00022448"/>
    </source>
</evidence>
<feature type="transmembrane region" description="Helical" evidence="19">
    <location>
        <begin position="383"/>
        <end position="403"/>
    </location>
</feature>
<dbReference type="InterPro" id="IPR006769">
    <property type="entry name" value="MCU_C"/>
</dbReference>
<evidence type="ECO:0000256" key="5">
    <source>
        <dbReference type="ARBA" id="ARBA00022673"/>
    </source>
</evidence>
<comment type="catalytic activity">
    <reaction evidence="14">
        <text>Ca(2+)(in) = Ca(2+)(out)</text>
        <dbReference type="Rhea" id="RHEA:29671"/>
        <dbReference type="ChEBI" id="CHEBI:29108"/>
    </reaction>
</comment>
<keyword evidence="11" id="KW-0496">Mitochondrion</keyword>
<evidence type="ECO:0000259" key="20">
    <source>
        <dbReference type="Pfam" id="PF04678"/>
    </source>
</evidence>
<feature type="compositionally biased region" description="Basic and acidic residues" evidence="18">
    <location>
        <begin position="222"/>
        <end position="261"/>
    </location>
</feature>
<evidence type="ECO:0000256" key="12">
    <source>
        <dbReference type="ARBA" id="ARBA00023136"/>
    </source>
</evidence>
<evidence type="ECO:0000256" key="8">
    <source>
        <dbReference type="ARBA" id="ARBA00022837"/>
    </source>
</evidence>
<reference evidence="21 22" key="1">
    <citation type="journal article" date="2016" name="Fungal Biol.">
        <title>The genome of Xylona heveae provides a window into fungal endophytism.</title>
        <authorList>
            <person name="Gazis R."/>
            <person name="Kuo A."/>
            <person name="Riley R."/>
            <person name="LaButti K."/>
            <person name="Lipzen A."/>
            <person name="Lin J."/>
            <person name="Amirebrahimi M."/>
            <person name="Hesse C.N."/>
            <person name="Spatafora J.W."/>
            <person name="Henrissat B."/>
            <person name="Hainaut M."/>
            <person name="Grigoriev I.V."/>
            <person name="Hibbett D.S."/>
        </authorList>
    </citation>
    <scope>NUCLEOTIDE SEQUENCE [LARGE SCALE GENOMIC DNA]</scope>
    <source>
        <strain evidence="21 22">TC161</strain>
    </source>
</reference>
<protein>
    <recommendedName>
        <fullName evidence="16">Calcium uniporter protein, mitochondrial</fullName>
    </recommendedName>
</protein>
<dbReference type="Pfam" id="PF04678">
    <property type="entry name" value="MCU"/>
    <property type="match status" value="1"/>
</dbReference>
<evidence type="ECO:0000256" key="1">
    <source>
        <dbReference type="ARBA" id="ARBA00004448"/>
    </source>
</evidence>
<keyword evidence="13" id="KW-0407">Ion channel</keyword>
<feature type="region of interest" description="Disordered" evidence="18">
    <location>
        <begin position="503"/>
        <end position="533"/>
    </location>
</feature>
<dbReference type="InParanoid" id="A0A164ZKI2"/>
<proteinExistence type="inferred from homology"/>
<dbReference type="GO" id="GO:0005262">
    <property type="term" value="F:calcium channel activity"/>
    <property type="evidence" value="ECO:0007669"/>
    <property type="project" value="UniProtKB-KW"/>
</dbReference>
<dbReference type="EMBL" id="KV407467">
    <property type="protein sequence ID" value="KZF19205.1"/>
    <property type="molecule type" value="Genomic_DNA"/>
</dbReference>
<keyword evidence="6 19" id="KW-0812">Transmembrane</keyword>
<evidence type="ECO:0000256" key="14">
    <source>
        <dbReference type="ARBA" id="ARBA00036634"/>
    </source>
</evidence>
<evidence type="ECO:0000256" key="2">
    <source>
        <dbReference type="ARBA" id="ARBA00005653"/>
    </source>
</evidence>
<keyword evidence="12 19" id="KW-0472">Membrane</keyword>
<accession>A0A164ZKI2</accession>
<keyword evidence="5" id="KW-0107">Calcium channel</keyword>
<evidence type="ECO:0000256" key="10">
    <source>
        <dbReference type="ARBA" id="ARBA00023065"/>
    </source>
</evidence>
<comment type="subcellular location">
    <subcellularLocation>
        <location evidence="1">Mitochondrion inner membrane</location>
        <topology evidence="1">Multi-pass membrane protein</topology>
    </subcellularLocation>
</comment>
<feature type="domain" description="Calcium uniporter protein C-terminal" evidence="20">
    <location>
        <begin position="350"/>
        <end position="467"/>
    </location>
</feature>
<dbReference type="GO" id="GO:1990246">
    <property type="term" value="C:uniplex complex"/>
    <property type="evidence" value="ECO:0007669"/>
    <property type="project" value="TreeGrafter"/>
</dbReference>
<keyword evidence="22" id="KW-1185">Reference proteome</keyword>
<evidence type="ECO:0000256" key="9">
    <source>
        <dbReference type="ARBA" id="ARBA00022989"/>
    </source>
</evidence>
<evidence type="ECO:0000256" key="18">
    <source>
        <dbReference type="SAM" id="MobiDB-lite"/>
    </source>
</evidence>